<dbReference type="NCBIfam" id="TIGR01509">
    <property type="entry name" value="HAD-SF-IA-v3"/>
    <property type="match status" value="1"/>
</dbReference>
<dbReference type="SUPFAM" id="SSF56784">
    <property type="entry name" value="HAD-like"/>
    <property type="match status" value="1"/>
</dbReference>
<sequence length="203" mass="23296">MFNTFIWDFDGTLFDTYPMIVQGYLQALKEYHIDSTKEEVYQILKEYSSAKIAEKYQLDFAELSKKAKVYEEKSAYEPQSFTGTKDVLSFIVARHKGNMILSHRRQASTQALLKKEQLADLVTEVVGPENNFPRKPDPTSLNYLLKQYGLDPKKTVMIGDRALDIDAGKNAGVATIFFDNEHLLTDIQADYRVTSMKEIEKFV</sequence>
<keyword evidence="1" id="KW-0378">Hydrolase</keyword>
<dbReference type="InterPro" id="IPR023214">
    <property type="entry name" value="HAD_sf"/>
</dbReference>
<dbReference type="PANTHER" id="PTHR43434:SF25">
    <property type="entry name" value="PHOSPHOGLYCOLATE PHOSPHATASE"/>
    <property type="match status" value="1"/>
</dbReference>
<dbReference type="GO" id="GO:0008967">
    <property type="term" value="F:phosphoglycolate phosphatase activity"/>
    <property type="evidence" value="ECO:0007669"/>
    <property type="project" value="TreeGrafter"/>
</dbReference>
<dbReference type="SFLD" id="SFLDG01129">
    <property type="entry name" value="C1.5:_HAD__Beta-PGM__Phosphata"/>
    <property type="match status" value="1"/>
</dbReference>
<evidence type="ECO:0000313" key="2">
    <source>
        <dbReference type="Proteomes" id="UP000236214"/>
    </source>
</evidence>
<dbReference type="GeneID" id="64054045"/>
<reference evidence="1 2" key="1">
    <citation type="submission" date="2016-05" db="EMBL/GenBank/DDBJ databases">
        <title>Whole genome sequencing of Tetragenococcus halophilus subsp. halophilus NISL 7118.</title>
        <authorList>
            <person name="Shiwa Y."/>
            <person name="Nishimura I."/>
            <person name="Yoshikawa H."/>
            <person name="Koyama Y."/>
            <person name="Oguma T."/>
        </authorList>
    </citation>
    <scope>NUCLEOTIDE SEQUENCE [LARGE SCALE GENOMIC DNA]</scope>
    <source>
        <strain evidence="1 2">NISL 7118</strain>
    </source>
</reference>
<dbReference type="Pfam" id="PF13419">
    <property type="entry name" value="HAD_2"/>
    <property type="match status" value="1"/>
</dbReference>
<organism evidence="1 2">
    <name type="scientific">Tetragenococcus halophilus subsp. halophilus</name>
    <dbReference type="NCBI Taxonomy" id="1513897"/>
    <lineage>
        <taxon>Bacteria</taxon>
        <taxon>Bacillati</taxon>
        <taxon>Bacillota</taxon>
        <taxon>Bacilli</taxon>
        <taxon>Lactobacillales</taxon>
        <taxon>Enterococcaceae</taxon>
        <taxon>Tetragenococcus</taxon>
    </lineage>
</organism>
<dbReference type="SFLD" id="SFLDS00003">
    <property type="entry name" value="Haloacid_Dehalogenase"/>
    <property type="match status" value="1"/>
</dbReference>
<comment type="caution">
    <text evidence="1">The sequence shown here is derived from an EMBL/GenBank/DDBJ whole genome shotgun (WGS) entry which is preliminary data.</text>
</comment>
<proteinExistence type="predicted"/>
<dbReference type="RefSeq" id="WP_069028944.1">
    <property type="nucleotide sequence ID" value="NZ_BDEB01000005.1"/>
</dbReference>
<evidence type="ECO:0000313" key="1">
    <source>
        <dbReference type="EMBL" id="GBD68310.1"/>
    </source>
</evidence>
<gene>
    <name evidence="1" type="ORF">TEHN7118_1116</name>
</gene>
<dbReference type="InterPro" id="IPR006439">
    <property type="entry name" value="HAD-SF_hydro_IA"/>
</dbReference>
<keyword evidence="2" id="KW-1185">Reference proteome</keyword>
<dbReference type="Proteomes" id="UP000236214">
    <property type="component" value="Unassembled WGS sequence"/>
</dbReference>
<dbReference type="Gene3D" id="3.40.50.1000">
    <property type="entry name" value="HAD superfamily/HAD-like"/>
    <property type="match status" value="1"/>
</dbReference>
<dbReference type="GO" id="GO:0005829">
    <property type="term" value="C:cytosol"/>
    <property type="evidence" value="ECO:0007669"/>
    <property type="project" value="TreeGrafter"/>
</dbReference>
<dbReference type="NCBIfam" id="TIGR01549">
    <property type="entry name" value="HAD-SF-IA-v1"/>
    <property type="match status" value="1"/>
</dbReference>
<dbReference type="EMBL" id="BDEC01000040">
    <property type="protein sequence ID" value="GBD68310.1"/>
    <property type="molecule type" value="Genomic_DNA"/>
</dbReference>
<dbReference type="GO" id="GO:0006281">
    <property type="term" value="P:DNA repair"/>
    <property type="evidence" value="ECO:0007669"/>
    <property type="project" value="TreeGrafter"/>
</dbReference>
<dbReference type="InterPro" id="IPR023198">
    <property type="entry name" value="PGP-like_dom2"/>
</dbReference>
<name>A0A2H6CTJ4_TETHA</name>
<dbReference type="PANTHER" id="PTHR43434">
    <property type="entry name" value="PHOSPHOGLYCOLATE PHOSPHATASE"/>
    <property type="match status" value="1"/>
</dbReference>
<dbReference type="InterPro" id="IPR041492">
    <property type="entry name" value="HAD_2"/>
</dbReference>
<dbReference type="AlphaFoldDB" id="A0A2H6CTJ4"/>
<dbReference type="InterPro" id="IPR036412">
    <property type="entry name" value="HAD-like_sf"/>
</dbReference>
<dbReference type="InterPro" id="IPR050155">
    <property type="entry name" value="HAD-like_hydrolase_sf"/>
</dbReference>
<dbReference type="Gene3D" id="1.10.150.240">
    <property type="entry name" value="Putative phosphatase, domain 2"/>
    <property type="match status" value="1"/>
</dbReference>
<dbReference type="SFLD" id="SFLDG01135">
    <property type="entry name" value="C1.5.6:_HAD__Beta-PGM__Phospha"/>
    <property type="match status" value="1"/>
</dbReference>
<protein>
    <submittedName>
        <fullName evidence="1">Putative hydrolase</fullName>
    </submittedName>
</protein>
<accession>A0A2H6CTJ4</accession>